<dbReference type="Pfam" id="PF03107">
    <property type="entry name" value="C1_2"/>
    <property type="match status" value="4"/>
</dbReference>
<name>A0A8J5Z3A9_9ROSI</name>
<dbReference type="InterPro" id="IPR013083">
    <property type="entry name" value="Znf_RING/FYVE/PHD"/>
</dbReference>
<dbReference type="InterPro" id="IPR053192">
    <property type="entry name" value="Vacuole_Formation_Reg"/>
</dbReference>
<dbReference type="PANTHER" id="PTHR32410:SF169">
    <property type="entry name" value="C1 DOMAIN FAMILY PROTEIN, PUTATIVE-RELATED"/>
    <property type="match status" value="1"/>
</dbReference>
<dbReference type="InterPro" id="IPR002219">
    <property type="entry name" value="PKC_DAG/PE"/>
</dbReference>
<evidence type="ECO:0000259" key="5">
    <source>
        <dbReference type="PROSITE" id="PS50081"/>
    </source>
</evidence>
<protein>
    <recommendedName>
        <fullName evidence="5">Phorbol-ester/DAG-type domain-containing protein</fullName>
    </recommendedName>
</protein>
<dbReference type="SMART" id="SM00109">
    <property type="entry name" value="C1"/>
    <property type="match status" value="4"/>
</dbReference>
<feature type="domain" description="Phorbol-ester/DAG-type" evidence="5">
    <location>
        <begin position="211"/>
        <end position="250"/>
    </location>
</feature>
<keyword evidence="4" id="KW-0862">Zinc</keyword>
<reference evidence="6 7" key="1">
    <citation type="journal article" date="2021" name="bioRxiv">
        <title>The Gossypium anomalum genome as a resource for cotton improvement and evolutionary analysis of hybrid incompatibility.</title>
        <authorList>
            <person name="Grover C.E."/>
            <person name="Yuan D."/>
            <person name="Arick M.A."/>
            <person name="Miller E.R."/>
            <person name="Hu G."/>
            <person name="Peterson D.G."/>
            <person name="Wendel J.F."/>
            <person name="Udall J.A."/>
        </authorList>
    </citation>
    <scope>NUCLEOTIDE SEQUENCE [LARGE SCALE GENOMIC DNA]</scope>
    <source>
        <strain evidence="6">JFW-Udall</strain>
        <tissue evidence="6">Leaf</tissue>
    </source>
</reference>
<dbReference type="PROSITE" id="PS50081">
    <property type="entry name" value="ZF_DAG_PE_2"/>
    <property type="match status" value="2"/>
</dbReference>
<dbReference type="PANTHER" id="PTHR32410">
    <property type="entry name" value="CYSTEINE/HISTIDINE-RICH C1 DOMAIN FAMILY PROTEIN"/>
    <property type="match status" value="1"/>
</dbReference>
<keyword evidence="2" id="KW-0677">Repeat</keyword>
<dbReference type="Gene3D" id="3.30.40.10">
    <property type="entry name" value="Zinc/RING finger domain, C3HC4 (zinc finger)"/>
    <property type="match status" value="1"/>
</dbReference>
<dbReference type="Proteomes" id="UP000701853">
    <property type="component" value="Chromosome 3"/>
</dbReference>
<dbReference type="InterPro" id="IPR046349">
    <property type="entry name" value="C1-like_sf"/>
</dbReference>
<dbReference type="SUPFAM" id="SSF57889">
    <property type="entry name" value="Cysteine-rich domain"/>
    <property type="match status" value="4"/>
</dbReference>
<dbReference type="AlphaFoldDB" id="A0A8J5Z3A9"/>
<evidence type="ECO:0000256" key="4">
    <source>
        <dbReference type="ARBA" id="ARBA00022833"/>
    </source>
</evidence>
<dbReference type="InterPro" id="IPR001965">
    <property type="entry name" value="Znf_PHD"/>
</dbReference>
<proteinExistence type="predicted"/>
<comment type="caution">
    <text evidence="6">The sequence shown here is derived from an EMBL/GenBank/DDBJ whole genome shotgun (WGS) entry which is preliminary data.</text>
</comment>
<evidence type="ECO:0000256" key="1">
    <source>
        <dbReference type="ARBA" id="ARBA00022723"/>
    </source>
</evidence>
<dbReference type="GO" id="GO:0008270">
    <property type="term" value="F:zinc ion binding"/>
    <property type="evidence" value="ECO:0007669"/>
    <property type="project" value="UniProtKB-KW"/>
</dbReference>
<feature type="domain" description="Phorbol-ester/DAG-type" evidence="5">
    <location>
        <begin position="456"/>
        <end position="506"/>
    </location>
</feature>
<evidence type="ECO:0000256" key="2">
    <source>
        <dbReference type="ARBA" id="ARBA00022737"/>
    </source>
</evidence>
<dbReference type="InterPro" id="IPR004146">
    <property type="entry name" value="DC1"/>
</dbReference>
<organism evidence="6 7">
    <name type="scientific">Gossypium anomalum</name>
    <dbReference type="NCBI Taxonomy" id="47600"/>
    <lineage>
        <taxon>Eukaryota</taxon>
        <taxon>Viridiplantae</taxon>
        <taxon>Streptophyta</taxon>
        <taxon>Embryophyta</taxon>
        <taxon>Tracheophyta</taxon>
        <taxon>Spermatophyta</taxon>
        <taxon>Magnoliopsida</taxon>
        <taxon>eudicotyledons</taxon>
        <taxon>Gunneridae</taxon>
        <taxon>Pentapetalae</taxon>
        <taxon>rosids</taxon>
        <taxon>malvids</taxon>
        <taxon>Malvales</taxon>
        <taxon>Malvaceae</taxon>
        <taxon>Malvoideae</taxon>
        <taxon>Gossypium</taxon>
    </lineage>
</organism>
<evidence type="ECO:0000313" key="6">
    <source>
        <dbReference type="EMBL" id="KAG8499931.1"/>
    </source>
</evidence>
<evidence type="ECO:0000313" key="7">
    <source>
        <dbReference type="Proteomes" id="UP000701853"/>
    </source>
</evidence>
<evidence type="ECO:0000256" key="3">
    <source>
        <dbReference type="ARBA" id="ARBA00022771"/>
    </source>
</evidence>
<dbReference type="SMART" id="SM00249">
    <property type="entry name" value="PHD"/>
    <property type="match status" value="2"/>
</dbReference>
<sequence length="575" mass="66330">MESQNYGHRHPLLLLLNEDQRIVANCQVVERRCQLHVLAVPRIVGFTFTSPLYPVICNFCYEICKKFVYHCSCDFDLHIKRALFTLNMAENNLKELEHVALQDPLISNENGDYVAMCFGCWKPLVNYTHFSPDCGFNSHEKCAKLPLKLNFMYHPQHPLVLQFNNARLSCKICKATSRRGFAYGCTYCKLVFHIECLPPPLDLAAEDKHHQHAFTPLSRRVPYICDACGLEGIYVAYICSTCSIMVHKRCTTLPRIIKSKWHDHRLFHKYFLPDEFRSSDCPLCHDEANPDYGSYCCSHCNLTFHVNCVTEDVVSYSIVSVENEDVMPNENSISVIERNDAGEATKIKHFKHMHNLMLGPYENSCDGCMLPISDPFYYCSECDFFLHKACAELPRMKNVWHHYCKEPIALISNKAFQCELCWHISNAFAYECCECESKTCLRCATALTPGAQICLKHEHPLFFYRDRMGKCNACGNTTMWALSCRKCNFELHNTCFSLPITARHKCDEHLLSLTDHDDNNYPFLKLGSIYEEKDHPHPLTIVKKKHYYPDCNECSLPCEDVALECSKSECKYIAH</sequence>
<accession>A0A8J5Z3A9</accession>
<dbReference type="EMBL" id="JAHUZN010000003">
    <property type="protein sequence ID" value="KAG8499931.1"/>
    <property type="molecule type" value="Genomic_DNA"/>
</dbReference>
<dbReference type="OrthoDB" id="996722at2759"/>
<keyword evidence="1" id="KW-0479">Metal-binding</keyword>
<keyword evidence="3" id="KW-0863">Zinc-finger</keyword>
<keyword evidence="7" id="KW-1185">Reference proteome</keyword>
<gene>
    <name evidence="6" type="ORF">CXB51_006602</name>
</gene>